<gene>
    <name evidence="1" type="primary">FRI3_0</name>
    <name evidence="1" type="ORF">CFP56_000781</name>
</gene>
<reference evidence="1 2" key="1">
    <citation type="journal article" date="2018" name="Sci. Data">
        <title>The draft genome sequence of cork oak.</title>
        <authorList>
            <person name="Ramos A.M."/>
            <person name="Usie A."/>
            <person name="Barbosa P."/>
            <person name="Barros P.M."/>
            <person name="Capote T."/>
            <person name="Chaves I."/>
            <person name="Simoes F."/>
            <person name="Abreu I."/>
            <person name="Carrasquinho I."/>
            <person name="Faro C."/>
            <person name="Guimaraes J.B."/>
            <person name="Mendonca D."/>
            <person name="Nobrega F."/>
            <person name="Rodrigues L."/>
            <person name="Saibo N.J.M."/>
            <person name="Varela M.C."/>
            <person name="Egas C."/>
            <person name="Matos J."/>
            <person name="Miguel C.M."/>
            <person name="Oliveira M.M."/>
            <person name="Ricardo C.P."/>
            <person name="Goncalves S."/>
        </authorList>
    </citation>
    <scope>NUCLEOTIDE SEQUENCE [LARGE SCALE GENOMIC DNA]</scope>
    <source>
        <strain evidence="2">cv. HL8</strain>
    </source>
</reference>
<sequence length="151" mass="16786">MILYPSFFSSSSSISHKASHSFLVSSSIASAFNALKNSKQFIFCRNVGNGVVVLASKEAHNRPTLEIVFDPFEEVKKELPLVPIVPYASLARQKYTDHLFIGYTGVEAIKKISEYVAQLRRVGKGHEVVFLGEFAGVWHFDQMLPHDAQAA</sequence>
<evidence type="ECO:0000313" key="2">
    <source>
        <dbReference type="Proteomes" id="UP000237347"/>
    </source>
</evidence>
<dbReference type="Proteomes" id="UP000237347">
    <property type="component" value="Unassembled WGS sequence"/>
</dbReference>
<accession>A0AAW0IPF0</accession>
<evidence type="ECO:0000313" key="1">
    <source>
        <dbReference type="EMBL" id="KAK7816076.1"/>
    </source>
</evidence>
<comment type="caution">
    <text evidence="1">The sequence shown here is derived from an EMBL/GenBank/DDBJ whole genome shotgun (WGS) entry which is preliminary data.</text>
</comment>
<organism evidence="1 2">
    <name type="scientific">Quercus suber</name>
    <name type="common">Cork oak</name>
    <dbReference type="NCBI Taxonomy" id="58331"/>
    <lineage>
        <taxon>Eukaryota</taxon>
        <taxon>Viridiplantae</taxon>
        <taxon>Streptophyta</taxon>
        <taxon>Embryophyta</taxon>
        <taxon>Tracheophyta</taxon>
        <taxon>Spermatophyta</taxon>
        <taxon>Magnoliopsida</taxon>
        <taxon>eudicotyledons</taxon>
        <taxon>Gunneridae</taxon>
        <taxon>Pentapetalae</taxon>
        <taxon>rosids</taxon>
        <taxon>fabids</taxon>
        <taxon>Fagales</taxon>
        <taxon>Fagaceae</taxon>
        <taxon>Quercus</taxon>
    </lineage>
</organism>
<protein>
    <submittedName>
        <fullName evidence="1">Ferritin-3</fullName>
    </submittedName>
</protein>
<keyword evidence="2" id="KW-1185">Reference proteome</keyword>
<dbReference type="EMBL" id="PKMF04000961">
    <property type="protein sequence ID" value="KAK7816076.1"/>
    <property type="molecule type" value="Genomic_DNA"/>
</dbReference>
<name>A0AAW0IPF0_QUESU</name>
<dbReference type="AlphaFoldDB" id="A0AAW0IPF0"/>
<proteinExistence type="predicted"/>